<dbReference type="CDD" id="cd14729">
    <property type="entry name" value="RtxA-like"/>
    <property type="match status" value="1"/>
</dbReference>
<reference evidence="2 3" key="1">
    <citation type="submission" date="2020-01" db="EMBL/GenBank/DDBJ databases">
        <title>Comparative genomics of meat spoilage bacteria.</title>
        <authorList>
            <person name="Hilgarth M."/>
            <person name="Vogel R.F."/>
        </authorList>
    </citation>
    <scope>NUCLEOTIDE SEQUENCE [LARGE SCALE GENOMIC DNA]</scope>
    <source>
        <strain evidence="2 3">TMW2.2077</strain>
    </source>
</reference>
<feature type="domain" description="Dermonecrotic toxin N-terminal" evidence="1">
    <location>
        <begin position="423"/>
        <end position="665"/>
    </location>
</feature>
<name>A0ABS1ZJA7_9PSED</name>
<dbReference type="EMBL" id="JAAEBW010000006">
    <property type="protein sequence ID" value="MBM1196073.1"/>
    <property type="molecule type" value="Genomic_DNA"/>
</dbReference>
<protein>
    <recommendedName>
        <fullName evidence="1">Dermonecrotic toxin N-terminal domain-containing protein</fullName>
    </recommendedName>
</protein>
<evidence type="ECO:0000259" key="1">
    <source>
        <dbReference type="Pfam" id="PF20178"/>
    </source>
</evidence>
<dbReference type="InterPro" id="IPR046673">
    <property type="entry name" value="ToxA_N"/>
</dbReference>
<dbReference type="RefSeq" id="WP_203303068.1">
    <property type="nucleotide sequence ID" value="NZ_JAAEBW010000006.1"/>
</dbReference>
<sequence length="1421" mass="159145">MPDNLALLTNAANELLTLRKNLPDLEIAMEHRLRQFFPTLAEDVCTDLLFINEQAPPEPGQTPFITSKTLSMLIDQCYLEQKVPAFVQGQTKVYHYAHTVEEQDQASEITVDLLEKFLAYTTFSLELCLRDALTDFWQKPQREFNSLTPKAWLSRYVTNLIRTEAAVRHADKTLDEAALNAVNQVFASPTQPPTPDTFGFYTLTLNGNTQLAALPLYGHFVITTKNLPVDSTDSSLLRVVQDDAPRTVVLFTPTQGLESFASLSALSQELNARLTDNYQRDTLLESVLVQDRVRALAHHHVDLSPVADASAQTFYADQLIHKQKLDMRHAWPVAVANGQDKTLEDLSDHVEQSLDSSIVLKPAGILQARYTRLLESQLPEWLKQASEADKSQWRLAVEKLNHEQRASEASQAQSISLSGQRNTLLGYARQQLIQRIKSERNIEVDPDSIFISTTEALQTGAVIYPFGGSGFPAGVSIERTGPSITHKTTVRSLSELALANVGVWDVTFALTARITDAQGHTHPILTHNYIKQLVRELDIGERYKTRLNDLLLNSQQAHWRKERYVALKTAQLKLDLLEARLSGVLNEDQAAWVQAVLDHPAEKDRPLVKGGQIKAQLLMLRYHSLPGLLVFTSTAVSQLLCYLPGAPKNTWFAVAHSRNELARLLSQPMFNAYVLHKVTSAQQAYIRPLLNDGLSDSNVQLQIVPHSVFEASYDAEASHALRDADEQSTSTYESNLNTAKDAALTFLDVISFVLPTKILLPIVAARFIYQLTLVYDALQRDEEYEGFLHLMGAISHLTDGASDFAGSAVFGRSIRQRARQPLAALNPNAASSPPPQTLKLRTGNEYGSGVYEGPSIGGSAPAHFIKDNKGNLYRSRYDNLDDTWRVSDERAPDAQRSVPVSELSAGRWDVHPASPQLTQRSGIERVIDSAKVTGVRLSGRTPDAQGVYRVANLRYIEQNGIVFEVSYGWLGRHWYLQLPAGSSTLVRYKVRRTQGYWEIKHRLSSAEKRWEPLIRDKTQLPARATDASYSVYDLPVEHRTLVQELIAGNDKLLHVDYASPSPELQKSSQTFKALRAKLLTDAQTFLKAFEPKPRPVRPSLAQSVTPDDLFKSLFEQSQGVILGETHSQQSAKKILIAQMSELKKREVGVIFLEHLQTDTHQSLLDEFFSTQKMPPQLDEFLKSQDAGHQIDPSSEFTYSKLVREAVQQRIPVKALDCTASYHVSGMPTRVPDLNRTEMFSYFASQVIRGHLATNPTQKWIALTGNSHAKTYQGVPGIAELEGAIGVRVSDAAPNNAHGLRQNIPEIIAPSLWQREHVLLKNDYWLEVDIAGTKPKLPPFNAPQIESKLNKPGTFMLENTVSEGAYLIHRARDQHIVRTRIQLDNGTLFIDRPNWPDIHLKRYHYLADLVRSLKARGLEAAR</sequence>
<proteinExistence type="predicted"/>
<gene>
    <name evidence="2" type="ORF">GYN02_12935</name>
</gene>
<organism evidence="2 3">
    <name type="scientific">Pseudomonas weihenstephanensis</name>
    <dbReference type="NCBI Taxonomy" id="1608994"/>
    <lineage>
        <taxon>Bacteria</taxon>
        <taxon>Pseudomonadati</taxon>
        <taxon>Pseudomonadota</taxon>
        <taxon>Gammaproteobacteria</taxon>
        <taxon>Pseudomonadales</taxon>
        <taxon>Pseudomonadaceae</taxon>
        <taxon>Pseudomonas</taxon>
    </lineage>
</organism>
<evidence type="ECO:0000313" key="3">
    <source>
        <dbReference type="Proteomes" id="UP000809529"/>
    </source>
</evidence>
<dbReference type="SUPFAM" id="SSF159501">
    <property type="entry name" value="EreA/ChaN-like"/>
    <property type="match status" value="1"/>
</dbReference>
<dbReference type="Gene3D" id="3.40.50.11550">
    <property type="match status" value="1"/>
</dbReference>
<accession>A0ABS1ZJA7</accession>
<comment type="caution">
    <text evidence="2">The sequence shown here is derived from an EMBL/GenBank/DDBJ whole genome shotgun (WGS) entry which is preliminary data.</text>
</comment>
<dbReference type="Proteomes" id="UP000809529">
    <property type="component" value="Unassembled WGS sequence"/>
</dbReference>
<keyword evidence="3" id="KW-1185">Reference proteome</keyword>
<evidence type="ECO:0000313" key="2">
    <source>
        <dbReference type="EMBL" id="MBM1196073.1"/>
    </source>
</evidence>
<dbReference type="Pfam" id="PF20178">
    <property type="entry name" value="ToxA_N"/>
    <property type="match status" value="1"/>
</dbReference>